<name>A0A6C0B2G1_9ZZZZ</name>
<dbReference type="EMBL" id="MN739048">
    <property type="protein sequence ID" value="QHS85709.1"/>
    <property type="molecule type" value="Genomic_DNA"/>
</dbReference>
<evidence type="ECO:0000313" key="2">
    <source>
        <dbReference type="EMBL" id="QHS85709.1"/>
    </source>
</evidence>
<reference evidence="2" key="1">
    <citation type="journal article" date="2020" name="Nature">
        <title>Giant virus diversity and host interactions through global metagenomics.</title>
        <authorList>
            <person name="Schulz F."/>
            <person name="Roux S."/>
            <person name="Paez-Espino D."/>
            <person name="Jungbluth S."/>
            <person name="Walsh D.A."/>
            <person name="Denef V.J."/>
            <person name="McMahon K.D."/>
            <person name="Konstantinidis K.T."/>
            <person name="Eloe-Fadrosh E.A."/>
            <person name="Kyrpides N.C."/>
            <person name="Woyke T."/>
        </authorList>
    </citation>
    <scope>NUCLEOTIDE SEQUENCE</scope>
    <source>
        <strain evidence="2">GVMAG-M-3300009185-36</strain>
    </source>
</reference>
<proteinExistence type="predicted"/>
<dbReference type="AlphaFoldDB" id="A0A6C0B2G1"/>
<feature type="compositionally biased region" description="Basic and acidic residues" evidence="1">
    <location>
        <begin position="1"/>
        <end position="24"/>
    </location>
</feature>
<feature type="region of interest" description="Disordered" evidence="1">
    <location>
        <begin position="1"/>
        <end position="25"/>
    </location>
</feature>
<protein>
    <submittedName>
        <fullName evidence="2">Uncharacterized protein</fullName>
    </submittedName>
</protein>
<organism evidence="2">
    <name type="scientific">viral metagenome</name>
    <dbReference type="NCBI Taxonomy" id="1070528"/>
    <lineage>
        <taxon>unclassified sequences</taxon>
        <taxon>metagenomes</taxon>
        <taxon>organismal metagenomes</taxon>
    </lineage>
</organism>
<evidence type="ECO:0000256" key="1">
    <source>
        <dbReference type="SAM" id="MobiDB-lite"/>
    </source>
</evidence>
<sequence>MPNKNRPKDIPKLTTKEDKEEKDRRRQYKQLFDEGEFLRKQTADFLEILKSKNPPKSKDSFWR</sequence>
<accession>A0A6C0B2G1</accession>